<protein>
    <recommendedName>
        <fullName evidence="6">HSF-type DNA-binding domain-containing protein</fullName>
    </recommendedName>
</protein>
<dbReference type="PANTHER" id="PTHR10015">
    <property type="entry name" value="HEAT SHOCK TRANSCRIPTION FACTOR"/>
    <property type="match status" value="1"/>
</dbReference>
<dbReference type="PANTHER" id="PTHR10015:SF427">
    <property type="entry name" value="HEAT SHOCK FACTOR PROTEIN"/>
    <property type="match status" value="1"/>
</dbReference>
<keyword evidence="3" id="KW-0539">Nucleus</keyword>
<name>A0ABQ0DF40_9EUKA</name>
<dbReference type="InterPro" id="IPR036390">
    <property type="entry name" value="WH_DNA-bd_sf"/>
</dbReference>
<gene>
    <name evidence="7" type="ORF">ENUP19_0082G0002</name>
</gene>
<dbReference type="InterPro" id="IPR000232">
    <property type="entry name" value="HSF_DNA-bd"/>
</dbReference>
<accession>A0ABQ0DF40</accession>
<comment type="similarity">
    <text evidence="4">Belongs to the HSF family.</text>
</comment>
<dbReference type="SMART" id="SM00415">
    <property type="entry name" value="HSF"/>
    <property type="match status" value="1"/>
</dbReference>
<evidence type="ECO:0000256" key="1">
    <source>
        <dbReference type="ARBA" id="ARBA00004123"/>
    </source>
</evidence>
<evidence type="ECO:0000313" key="7">
    <source>
        <dbReference type="EMBL" id="GAB1221479.1"/>
    </source>
</evidence>
<dbReference type="PRINTS" id="PR00056">
    <property type="entry name" value="HSFDOMAIN"/>
</dbReference>
<keyword evidence="2" id="KW-0238">DNA-binding</keyword>
<dbReference type="Gene3D" id="1.10.10.10">
    <property type="entry name" value="Winged helix-like DNA-binding domain superfamily/Winged helix DNA-binding domain"/>
    <property type="match status" value="1"/>
</dbReference>
<evidence type="ECO:0000313" key="8">
    <source>
        <dbReference type="Proteomes" id="UP001628156"/>
    </source>
</evidence>
<feature type="compositionally biased region" description="Polar residues" evidence="5">
    <location>
        <begin position="235"/>
        <end position="246"/>
    </location>
</feature>
<dbReference type="EMBL" id="BAAFRS010000082">
    <property type="protein sequence ID" value="GAB1221479.1"/>
    <property type="molecule type" value="Genomic_DNA"/>
</dbReference>
<sequence>METATEANNDFDCDLPLPLDGTEPNSQRGNSVVSFVSILYSMVDSKENAQYIRWCEKDQGHSFEILDAVAFSKEVLPKYYKHTNFCGFSRQLSLYGFKKFDNEYRFQNSNFIKGHMELLKNVQRKKPQSQRKKQNNTTLLYQQLLSQLMQLQKQNLETVTQINTLKEMLYQLKLREDSLELKMQRLQDTFMPNPSSLAFGFNMMPMPSPNDTPTYPPFPSQNNNQGMNEDATPGANETNVGNHESPNPSPNFVHWGDSSQQTSQLPWKF</sequence>
<dbReference type="SUPFAM" id="SSF46785">
    <property type="entry name" value="Winged helix' DNA-binding domain"/>
    <property type="match status" value="1"/>
</dbReference>
<organism evidence="7 8">
    <name type="scientific">Entamoeba nuttalli</name>
    <dbReference type="NCBI Taxonomy" id="412467"/>
    <lineage>
        <taxon>Eukaryota</taxon>
        <taxon>Amoebozoa</taxon>
        <taxon>Evosea</taxon>
        <taxon>Archamoebae</taxon>
        <taxon>Mastigamoebida</taxon>
        <taxon>Entamoebidae</taxon>
        <taxon>Entamoeba</taxon>
    </lineage>
</organism>
<dbReference type="InterPro" id="IPR036388">
    <property type="entry name" value="WH-like_DNA-bd_sf"/>
</dbReference>
<feature type="region of interest" description="Disordered" evidence="5">
    <location>
        <begin position="207"/>
        <end position="269"/>
    </location>
</feature>
<reference evidence="7 8" key="1">
    <citation type="journal article" date="2019" name="PLoS Negl. Trop. Dis.">
        <title>Whole genome sequencing of Entamoeba nuttalli reveals mammalian host-related molecular signatures and a novel octapeptide-repeat surface protein.</title>
        <authorList>
            <person name="Tanaka M."/>
            <person name="Makiuchi T."/>
            <person name="Komiyama T."/>
            <person name="Shiina T."/>
            <person name="Osaki K."/>
            <person name="Tachibana H."/>
        </authorList>
    </citation>
    <scope>NUCLEOTIDE SEQUENCE [LARGE SCALE GENOMIC DNA]</scope>
    <source>
        <strain evidence="7 8">P19-061405</strain>
    </source>
</reference>
<evidence type="ECO:0000256" key="5">
    <source>
        <dbReference type="SAM" id="MobiDB-lite"/>
    </source>
</evidence>
<evidence type="ECO:0000256" key="3">
    <source>
        <dbReference type="ARBA" id="ARBA00023242"/>
    </source>
</evidence>
<keyword evidence="8" id="KW-1185">Reference proteome</keyword>
<proteinExistence type="inferred from homology"/>
<evidence type="ECO:0000256" key="4">
    <source>
        <dbReference type="RuleBase" id="RU004020"/>
    </source>
</evidence>
<evidence type="ECO:0000259" key="6">
    <source>
        <dbReference type="SMART" id="SM00415"/>
    </source>
</evidence>
<dbReference type="Pfam" id="PF00447">
    <property type="entry name" value="HSF_DNA-bind"/>
    <property type="match status" value="1"/>
</dbReference>
<evidence type="ECO:0000256" key="2">
    <source>
        <dbReference type="ARBA" id="ARBA00023125"/>
    </source>
</evidence>
<feature type="domain" description="HSF-type DNA-binding" evidence="6">
    <location>
        <begin position="31"/>
        <end position="125"/>
    </location>
</feature>
<dbReference type="Proteomes" id="UP001628156">
    <property type="component" value="Unassembled WGS sequence"/>
</dbReference>
<feature type="compositionally biased region" description="Pro residues" evidence="5">
    <location>
        <begin position="207"/>
        <end position="219"/>
    </location>
</feature>
<comment type="subcellular location">
    <subcellularLocation>
        <location evidence="1">Nucleus</location>
    </subcellularLocation>
</comment>
<feature type="compositionally biased region" description="Polar residues" evidence="5">
    <location>
        <begin position="257"/>
        <end position="269"/>
    </location>
</feature>
<comment type="caution">
    <text evidence="7">The sequence shown here is derived from an EMBL/GenBank/DDBJ whole genome shotgun (WGS) entry which is preliminary data.</text>
</comment>